<sequence>MELELKLGVPAKYFFNRLIESVLYDVETQTGKRPQPQHLAGFTYRKKLGNGAVGRLEVTEYRQDHAYAYRLRTGRNQYRVSYQLDDADAGTAVLHYTEDVSGSSQRIDANNRLMMTCLGWLRKRRFKKMAKQIESSYEEQARVN</sequence>
<dbReference type="Pfam" id="PF11687">
    <property type="entry name" value="DUF3284"/>
    <property type="match status" value="1"/>
</dbReference>
<dbReference type="OrthoDB" id="2361512at2"/>
<keyword evidence="2" id="KW-1185">Reference proteome</keyword>
<organism evidence="1 2">
    <name type="scientific">Lacticaseibacillus pantheris DSM 15945 = JCM 12539 = NBRC 106106</name>
    <dbReference type="NCBI Taxonomy" id="1423783"/>
    <lineage>
        <taxon>Bacteria</taxon>
        <taxon>Bacillati</taxon>
        <taxon>Bacillota</taxon>
        <taxon>Bacilli</taxon>
        <taxon>Lactobacillales</taxon>
        <taxon>Lactobacillaceae</taxon>
        <taxon>Lacticaseibacillus</taxon>
    </lineage>
</organism>
<dbReference type="Proteomes" id="UP000051922">
    <property type="component" value="Unassembled WGS sequence"/>
</dbReference>
<dbReference type="STRING" id="1423783.FC50_GL000578"/>
<name>A0A0R1U579_9LACO</name>
<dbReference type="InterPro" id="IPR021701">
    <property type="entry name" value="DUF3284"/>
</dbReference>
<dbReference type="PATRIC" id="fig|1423783.4.peg.598"/>
<reference evidence="1 2" key="1">
    <citation type="journal article" date="2015" name="Genome Announc.">
        <title>Expanding the biotechnology potential of lactobacilli through comparative genomics of 213 strains and associated genera.</title>
        <authorList>
            <person name="Sun Z."/>
            <person name="Harris H.M."/>
            <person name="McCann A."/>
            <person name="Guo C."/>
            <person name="Argimon S."/>
            <person name="Zhang W."/>
            <person name="Yang X."/>
            <person name="Jeffery I.B."/>
            <person name="Cooney J.C."/>
            <person name="Kagawa T.F."/>
            <person name="Liu W."/>
            <person name="Song Y."/>
            <person name="Salvetti E."/>
            <person name="Wrobel A."/>
            <person name="Rasinkangas P."/>
            <person name="Parkhill J."/>
            <person name="Rea M.C."/>
            <person name="O'Sullivan O."/>
            <person name="Ritari J."/>
            <person name="Douillard F.P."/>
            <person name="Paul Ross R."/>
            <person name="Yang R."/>
            <person name="Briner A.E."/>
            <person name="Felis G.E."/>
            <person name="de Vos W.M."/>
            <person name="Barrangou R."/>
            <person name="Klaenhammer T.R."/>
            <person name="Caufield P.W."/>
            <person name="Cui Y."/>
            <person name="Zhang H."/>
            <person name="O'Toole P.W."/>
        </authorList>
    </citation>
    <scope>NUCLEOTIDE SEQUENCE [LARGE SCALE GENOMIC DNA]</scope>
    <source>
        <strain evidence="1 2">DSM 15945</strain>
    </source>
</reference>
<dbReference type="InterPro" id="IPR023393">
    <property type="entry name" value="START-like_dom_sf"/>
</dbReference>
<dbReference type="EMBL" id="AZFJ01000040">
    <property type="protein sequence ID" value="KRL86618.1"/>
    <property type="molecule type" value="Genomic_DNA"/>
</dbReference>
<dbReference type="AlphaFoldDB" id="A0A0R1U579"/>
<evidence type="ECO:0000313" key="1">
    <source>
        <dbReference type="EMBL" id="KRL86618.1"/>
    </source>
</evidence>
<gene>
    <name evidence="1" type="ORF">FC50_GL000578</name>
</gene>
<protein>
    <recommendedName>
        <fullName evidence="3">DUF3284 domain-containing protein</fullName>
    </recommendedName>
</protein>
<evidence type="ECO:0000313" key="2">
    <source>
        <dbReference type="Proteomes" id="UP000051922"/>
    </source>
</evidence>
<dbReference type="SUPFAM" id="SSF55961">
    <property type="entry name" value="Bet v1-like"/>
    <property type="match status" value="1"/>
</dbReference>
<proteinExistence type="predicted"/>
<evidence type="ECO:0008006" key="3">
    <source>
        <dbReference type="Google" id="ProtNLM"/>
    </source>
</evidence>
<accession>A0A0R1U579</accession>
<dbReference type="Gene3D" id="3.30.530.20">
    <property type="match status" value="1"/>
</dbReference>
<dbReference type="RefSeq" id="WP_054648433.1">
    <property type="nucleotide sequence ID" value="NZ_AZFJ01000040.1"/>
</dbReference>
<comment type="caution">
    <text evidence="1">The sequence shown here is derived from an EMBL/GenBank/DDBJ whole genome shotgun (WGS) entry which is preliminary data.</text>
</comment>